<dbReference type="Proteomes" id="UP000474077">
    <property type="component" value="Unassembled WGS sequence"/>
</dbReference>
<name>A0A6L4NE68_9BACE</name>
<dbReference type="EMBL" id="WDER01000046">
    <property type="protein sequence ID" value="KAB6080919.1"/>
    <property type="molecule type" value="Genomic_DNA"/>
</dbReference>
<gene>
    <name evidence="1" type="ORF">GA560_15875</name>
</gene>
<proteinExistence type="predicted"/>
<sequence>MNTIRRTLKSMLVVIVVLVSISCTPDHGRFVATIQPVCLRYDKYLLEWTSIQTIFYYDIYCKDNSYIAVYRSQGKTDDEKELEVKANVFYNHNHPTYEYKYCIDDYYFNFDDLGE</sequence>
<dbReference type="RefSeq" id="WP_133304333.1">
    <property type="nucleotide sequence ID" value="NZ_JADNHC010000039.1"/>
</dbReference>
<dbReference type="AlphaFoldDB" id="A0A6L4NE68"/>
<evidence type="ECO:0000313" key="1">
    <source>
        <dbReference type="EMBL" id="KAB6080919.1"/>
    </source>
</evidence>
<accession>A0A6L4NE68</accession>
<comment type="caution">
    <text evidence="1">The sequence shown here is derived from an EMBL/GenBank/DDBJ whole genome shotgun (WGS) entry which is preliminary data.</text>
</comment>
<reference evidence="1 2" key="1">
    <citation type="journal article" date="2019" name="Nat. Med.">
        <title>A library of human gut bacterial isolates paired with longitudinal multiomics data enables mechanistic microbiome research.</title>
        <authorList>
            <person name="Poyet M."/>
            <person name="Groussin M."/>
            <person name="Gibbons S.M."/>
            <person name="Avila-Pacheco J."/>
            <person name="Jiang X."/>
            <person name="Kearney S.M."/>
            <person name="Perrotta A.R."/>
            <person name="Berdy B."/>
            <person name="Zhao S."/>
            <person name="Lieberman T.D."/>
            <person name="Swanson P.K."/>
            <person name="Smith M."/>
            <person name="Roesemann S."/>
            <person name="Alexander J.E."/>
            <person name="Rich S.A."/>
            <person name="Livny J."/>
            <person name="Vlamakis H."/>
            <person name="Clish C."/>
            <person name="Bullock K."/>
            <person name="Deik A."/>
            <person name="Scott J."/>
            <person name="Pierce K.A."/>
            <person name="Xavier R.J."/>
            <person name="Alm E.J."/>
        </authorList>
    </citation>
    <scope>NUCLEOTIDE SEQUENCE [LARGE SCALE GENOMIC DNA]</scope>
    <source>
        <strain evidence="1 2">BIOML-A73</strain>
    </source>
</reference>
<protein>
    <submittedName>
        <fullName evidence="1">Uncharacterized protein</fullName>
    </submittedName>
</protein>
<organism evidence="1 2">
    <name type="scientific">Bacteroides xylanisolvens</name>
    <dbReference type="NCBI Taxonomy" id="371601"/>
    <lineage>
        <taxon>Bacteria</taxon>
        <taxon>Pseudomonadati</taxon>
        <taxon>Bacteroidota</taxon>
        <taxon>Bacteroidia</taxon>
        <taxon>Bacteroidales</taxon>
        <taxon>Bacteroidaceae</taxon>
        <taxon>Bacteroides</taxon>
    </lineage>
</organism>
<evidence type="ECO:0000313" key="2">
    <source>
        <dbReference type="Proteomes" id="UP000474077"/>
    </source>
</evidence>
<dbReference type="PROSITE" id="PS51257">
    <property type="entry name" value="PROKAR_LIPOPROTEIN"/>
    <property type="match status" value="1"/>
</dbReference>